<name>A0ABV3SGP6_9HYPH</name>
<evidence type="ECO:0000256" key="2">
    <source>
        <dbReference type="ARBA" id="ARBA00023002"/>
    </source>
</evidence>
<dbReference type="PANTHER" id="PTHR11516">
    <property type="entry name" value="PYRUVATE DEHYDROGENASE E1 COMPONENT, ALPHA SUBUNIT BACTERIAL AND ORGANELLAR"/>
    <property type="match status" value="1"/>
</dbReference>
<protein>
    <submittedName>
        <fullName evidence="7">Thiamine pyrophosphate-dependent dehydrogenase E1 component subunit alpha</fullName>
    </submittedName>
</protein>
<dbReference type="EMBL" id="JBDPGJ010000002">
    <property type="protein sequence ID" value="MEX0405932.1"/>
    <property type="molecule type" value="Genomic_DNA"/>
</dbReference>
<evidence type="ECO:0000313" key="8">
    <source>
        <dbReference type="Proteomes" id="UP001556692"/>
    </source>
</evidence>
<comment type="function">
    <text evidence="4">The pyruvate dehydrogenase complex catalyzes the overall conversion of pyruvate to acetyl-CoA and CO(2). It contains multiple copies of three enzymatic components: pyruvate dehydrogenase (E1), dihydrolipoamide acetyltransferase (E2) and lipoamide dehydrogenase (E3).</text>
</comment>
<evidence type="ECO:0000313" key="7">
    <source>
        <dbReference type="EMBL" id="MEX0405932.1"/>
    </source>
</evidence>
<organism evidence="7 8">
    <name type="scientific">Aquibium pacificus</name>
    <dbReference type="NCBI Taxonomy" id="3153579"/>
    <lineage>
        <taxon>Bacteria</taxon>
        <taxon>Pseudomonadati</taxon>
        <taxon>Pseudomonadota</taxon>
        <taxon>Alphaproteobacteria</taxon>
        <taxon>Hyphomicrobiales</taxon>
        <taxon>Phyllobacteriaceae</taxon>
        <taxon>Aquibium</taxon>
    </lineage>
</organism>
<dbReference type="Pfam" id="PF00676">
    <property type="entry name" value="E1_dh"/>
    <property type="match status" value="1"/>
</dbReference>
<dbReference type="Gene3D" id="3.40.50.970">
    <property type="match status" value="1"/>
</dbReference>
<keyword evidence="8" id="KW-1185">Reference proteome</keyword>
<dbReference type="SUPFAM" id="SSF52518">
    <property type="entry name" value="Thiamin diphosphate-binding fold (THDP-binding)"/>
    <property type="match status" value="1"/>
</dbReference>
<dbReference type="RefSeq" id="WP_367953805.1">
    <property type="nucleotide sequence ID" value="NZ_JBDPGJ010000002.1"/>
</dbReference>
<comment type="cofactor">
    <cofactor evidence="1">
        <name>thiamine diphosphate</name>
        <dbReference type="ChEBI" id="CHEBI:58937"/>
    </cofactor>
</comment>
<evidence type="ECO:0000256" key="4">
    <source>
        <dbReference type="ARBA" id="ARBA00025211"/>
    </source>
</evidence>
<proteinExistence type="predicted"/>
<dbReference type="PANTHER" id="PTHR11516:SF60">
    <property type="entry name" value="PYRUVATE DEHYDROGENASE E1 COMPONENT SUBUNIT ALPHA"/>
    <property type="match status" value="1"/>
</dbReference>
<comment type="catalytic activity">
    <reaction evidence="5">
        <text>N(6)-[(R)-lipoyl]-L-lysyl-[protein] + pyruvate + H(+) = N(6)-[(R)-S(8)-acetyldihydrolipoyl]-L-lysyl-[protein] + CO2</text>
        <dbReference type="Rhea" id="RHEA:19189"/>
        <dbReference type="Rhea" id="RHEA-COMP:10474"/>
        <dbReference type="Rhea" id="RHEA-COMP:10478"/>
        <dbReference type="ChEBI" id="CHEBI:15361"/>
        <dbReference type="ChEBI" id="CHEBI:15378"/>
        <dbReference type="ChEBI" id="CHEBI:16526"/>
        <dbReference type="ChEBI" id="CHEBI:83099"/>
        <dbReference type="ChEBI" id="CHEBI:83111"/>
        <dbReference type="EC" id="1.2.4.1"/>
    </reaction>
</comment>
<evidence type="ECO:0000256" key="5">
    <source>
        <dbReference type="ARBA" id="ARBA00051231"/>
    </source>
</evidence>
<keyword evidence="2" id="KW-0560">Oxidoreductase</keyword>
<dbReference type="InterPro" id="IPR001017">
    <property type="entry name" value="DH_E1"/>
</dbReference>
<dbReference type="InterPro" id="IPR029061">
    <property type="entry name" value="THDP-binding"/>
</dbReference>
<reference evidence="7 8" key="1">
    <citation type="submission" date="2024-05" db="EMBL/GenBank/DDBJ databases">
        <authorList>
            <person name="Jiang F."/>
        </authorList>
    </citation>
    <scope>NUCLEOTIDE SEQUENCE [LARGE SCALE GENOMIC DNA]</scope>
    <source>
        <strain evidence="7 8">LZ166</strain>
    </source>
</reference>
<accession>A0ABV3SGP6</accession>
<dbReference type="InterPro" id="IPR050642">
    <property type="entry name" value="PDH_E1_Alpha_Subunit"/>
</dbReference>
<comment type="caution">
    <text evidence="7">The sequence shown here is derived from an EMBL/GenBank/DDBJ whole genome shotgun (WGS) entry which is preliminary data.</text>
</comment>
<gene>
    <name evidence="7" type="ORF">ABGN05_09690</name>
</gene>
<evidence type="ECO:0000259" key="6">
    <source>
        <dbReference type="Pfam" id="PF00676"/>
    </source>
</evidence>
<dbReference type="Proteomes" id="UP001556692">
    <property type="component" value="Unassembled WGS sequence"/>
</dbReference>
<keyword evidence="3" id="KW-0786">Thiamine pyrophosphate</keyword>
<dbReference type="CDD" id="cd02000">
    <property type="entry name" value="TPP_E1_PDC_ADC_BCADC"/>
    <property type="match status" value="1"/>
</dbReference>
<evidence type="ECO:0000256" key="3">
    <source>
        <dbReference type="ARBA" id="ARBA00023052"/>
    </source>
</evidence>
<feature type="domain" description="Dehydrogenase E1 component" evidence="6">
    <location>
        <begin position="9"/>
        <end position="305"/>
    </location>
</feature>
<sequence>MNDALHLYERMMLIRQCEEQLNDVFAKNLFPGYIHSYLGQEACAVGICAALNDDDYLMSNHRGRGHYLAKGMELRSMMAEMFGKETGIAGGRGGEMHAADPALGILGGNGIVGAGLPIGAGAAYTAQLNGKGQVAVVFFGEGASNNGSFGETMNLAAAWKLPLIMVCENNLYAEMTPFANTVAQPDVAMRAEGYGMPGEVVDGNDVLEVRKAAIRAVERARVGAGPTLLELKTYRWGGHFQGDPRKYRSREEEKAWMEKCPLKRYRAFMLEQDIDAGSIESIDLRLKTEVEEAIRLALAADEPRPETALDHVFAGEVA</sequence>
<evidence type="ECO:0000256" key="1">
    <source>
        <dbReference type="ARBA" id="ARBA00001964"/>
    </source>
</evidence>